<keyword evidence="6" id="KW-0067">ATP-binding</keyword>
<evidence type="ECO:0000313" key="14">
    <source>
        <dbReference type="EMBL" id="TQV95352.1"/>
    </source>
</evidence>
<keyword evidence="3 11" id="KW-0812">Transmembrane</keyword>
<dbReference type="Pfam" id="PF00664">
    <property type="entry name" value="ABC_membrane"/>
    <property type="match status" value="1"/>
</dbReference>
<name>A0A545VL88_9HYPO</name>
<feature type="transmembrane region" description="Helical" evidence="11">
    <location>
        <begin position="161"/>
        <end position="185"/>
    </location>
</feature>
<keyword evidence="4" id="KW-0677">Repeat</keyword>
<feature type="compositionally biased region" description="Basic and acidic residues" evidence="10">
    <location>
        <begin position="676"/>
        <end position="686"/>
    </location>
</feature>
<dbReference type="SMART" id="SM00382">
    <property type="entry name" value="AAA"/>
    <property type="match status" value="2"/>
</dbReference>
<feature type="transmembrane region" description="Helical" evidence="11">
    <location>
        <begin position="390"/>
        <end position="407"/>
    </location>
</feature>
<feature type="transmembrane region" description="Helical" evidence="11">
    <location>
        <begin position="714"/>
        <end position="736"/>
    </location>
</feature>
<dbReference type="InterPro" id="IPR017871">
    <property type="entry name" value="ABC_transporter-like_CS"/>
</dbReference>
<dbReference type="Pfam" id="PF00005">
    <property type="entry name" value="ABC_tran"/>
    <property type="match status" value="2"/>
</dbReference>
<evidence type="ECO:0000259" key="13">
    <source>
        <dbReference type="PROSITE" id="PS50929"/>
    </source>
</evidence>
<keyword evidence="15" id="KW-1185">Reference proteome</keyword>
<evidence type="ECO:0000256" key="4">
    <source>
        <dbReference type="ARBA" id="ARBA00022737"/>
    </source>
</evidence>
<gene>
    <name evidence="14" type="ORF">IF1G_06339</name>
</gene>
<dbReference type="PROSITE" id="PS00211">
    <property type="entry name" value="ABC_TRANSPORTER_1"/>
    <property type="match status" value="2"/>
</dbReference>
<dbReference type="InterPro" id="IPR050173">
    <property type="entry name" value="ABC_transporter_C-like"/>
</dbReference>
<dbReference type="STRING" id="43265.A0A545VL88"/>
<dbReference type="Gene3D" id="1.20.1560.10">
    <property type="entry name" value="ABC transporter type 1, transmembrane domain"/>
    <property type="match status" value="1"/>
</dbReference>
<dbReference type="GO" id="GO:0016887">
    <property type="term" value="F:ATP hydrolysis activity"/>
    <property type="evidence" value="ECO:0007669"/>
    <property type="project" value="InterPro"/>
</dbReference>
<dbReference type="GO" id="GO:0016020">
    <property type="term" value="C:membrane"/>
    <property type="evidence" value="ECO:0007669"/>
    <property type="project" value="UniProtKB-SubCell"/>
</dbReference>
<organism evidence="14 15">
    <name type="scientific">Cordyceps javanica</name>
    <dbReference type="NCBI Taxonomy" id="43265"/>
    <lineage>
        <taxon>Eukaryota</taxon>
        <taxon>Fungi</taxon>
        <taxon>Dikarya</taxon>
        <taxon>Ascomycota</taxon>
        <taxon>Pezizomycotina</taxon>
        <taxon>Sordariomycetes</taxon>
        <taxon>Hypocreomycetidae</taxon>
        <taxon>Hypocreales</taxon>
        <taxon>Cordycipitaceae</taxon>
        <taxon>Cordyceps</taxon>
    </lineage>
</organism>
<comment type="caution">
    <text evidence="14">The sequence shown here is derived from an EMBL/GenBank/DDBJ whole genome shotgun (WGS) entry which is preliminary data.</text>
</comment>
<keyword evidence="7 11" id="KW-1133">Transmembrane helix</keyword>
<feature type="region of interest" description="Disordered" evidence="10">
    <location>
        <begin position="648"/>
        <end position="703"/>
    </location>
</feature>
<keyword evidence="2" id="KW-0813">Transport</keyword>
<dbReference type="GO" id="GO:0140359">
    <property type="term" value="F:ABC-type transporter activity"/>
    <property type="evidence" value="ECO:0007669"/>
    <property type="project" value="InterPro"/>
</dbReference>
<dbReference type="GO" id="GO:0005524">
    <property type="term" value="F:ATP binding"/>
    <property type="evidence" value="ECO:0007669"/>
    <property type="project" value="UniProtKB-KW"/>
</dbReference>
<dbReference type="PROSITE" id="PS50893">
    <property type="entry name" value="ABC_TRANSPORTER_2"/>
    <property type="match status" value="2"/>
</dbReference>
<keyword evidence="8 11" id="KW-0472">Membrane</keyword>
<evidence type="ECO:0000256" key="10">
    <source>
        <dbReference type="SAM" id="MobiDB-lite"/>
    </source>
</evidence>
<feature type="transmembrane region" description="Helical" evidence="11">
    <location>
        <begin position="205"/>
        <end position="224"/>
    </location>
</feature>
<feature type="transmembrane region" description="Helical" evidence="11">
    <location>
        <begin position="32"/>
        <end position="51"/>
    </location>
</feature>
<sequence>MLALVYISILGVAKTQSSHTYAAHLLQNTVLLSIATFALMFAAHAVPLLIIGSSVRPDSKALASTALLFLSIFISSITPRDWVIPIGVQEAKKSGASQEETASWLDYWCTFGRVTPLIARGWDGNITSEDIASLPWHYQPAVLLQKITRLRQKHRSTARTLFAFLWFDMFIAAVSASLFFITEFMRPISMYYLLDYLANPADAVFHPYLWLMVILFGKLFGTVVQQQLAFHSGRASLKLQVALTSEIYNYAMQSRELDYDFLSSAAKGTKRSSTGLLTNLISTDIKTIMQGRTLIMAIFGGPIGDAEETAKDAQDARVSLSTEYFRSIKIVKYFAWEDTVASQIEKGRNDEQRHLWRVALLSVATTSVAYIVPSLALVVVFAIYSGVQGYPMTASVAFITIDLMELIRDGTTAISMVGRMGPKIRLSMKRIDRYIAAVSAKDTFPEGALRIKDATFQRTASSEFKLRDISIDFAQGGLNIVVGPSGSGKTSLLLSILGETVLEAGSVSKPEDVAFAPQSPWLRSESFRDNVLFTSVYNAAQYWRVIKACCLDVDLEELSDGDMTNIGENGQLLSGGQRARLSLARALLSDAPLLLLDDIFSALDITTSISVWNNVFCSSLLHGRTVVLVTQLPWIAAEGDYIVTMKGGRATSTRQTTKRQPKSFTSHDAQIGSMDSVKETKRKDERDSESESEDENNAQPPRTRRTNRFQWIEYISYFGTFKIIMTMSSLIVFILAGMASDLWLTSWFHRVKEYCDLPPEEKADVEHESSSLDPSWPRSSRVEFRNVTVRYSPDGADVLKNVSFSFNAGQRNAIVGRTGSGKSTVILSLLRFTHIVSGTILFDGVDITTVPRKRLRQAIGMVPQNALLFQGTIRLNLDPSQAIPESDLCEIFSAYASVGCMQIETEDQNGLTLDTPVSPDGSNFSHGQRQVLALCRAMVRKTKLTLLDEATSSVDAETDCAMQDILRTQLRADGEKGSGLITVAHRLKTILDYDKIVVMGFGEILEIGTPTELMDSRGKFYDMVNDSGGTE</sequence>
<evidence type="ECO:0000256" key="3">
    <source>
        <dbReference type="ARBA" id="ARBA00022692"/>
    </source>
</evidence>
<dbReference type="InterPro" id="IPR003593">
    <property type="entry name" value="AAA+_ATPase"/>
</dbReference>
<evidence type="ECO:0000259" key="12">
    <source>
        <dbReference type="PROSITE" id="PS50893"/>
    </source>
</evidence>
<dbReference type="PANTHER" id="PTHR24223">
    <property type="entry name" value="ATP-BINDING CASSETTE SUB-FAMILY C"/>
    <property type="match status" value="1"/>
</dbReference>
<feature type="domain" description="ABC transporter" evidence="12">
    <location>
        <begin position="449"/>
        <end position="672"/>
    </location>
</feature>
<dbReference type="InterPro" id="IPR036640">
    <property type="entry name" value="ABC1_TM_sf"/>
</dbReference>
<dbReference type="EMBL" id="SPUK01000008">
    <property type="protein sequence ID" value="TQV95352.1"/>
    <property type="molecule type" value="Genomic_DNA"/>
</dbReference>
<evidence type="ECO:0000313" key="15">
    <source>
        <dbReference type="Proteomes" id="UP000315783"/>
    </source>
</evidence>
<dbReference type="FunFam" id="3.40.50.300:FF:001172">
    <property type="entry name" value="Cystic fibrosis transmembrane conductance regulator"/>
    <property type="match status" value="1"/>
</dbReference>
<dbReference type="SUPFAM" id="SSF52540">
    <property type="entry name" value="P-loop containing nucleoside triphosphate hydrolases"/>
    <property type="match status" value="2"/>
</dbReference>
<proteinExistence type="predicted"/>
<dbReference type="OrthoDB" id="4868932at2759"/>
<evidence type="ECO:0000256" key="2">
    <source>
        <dbReference type="ARBA" id="ARBA00022448"/>
    </source>
</evidence>
<evidence type="ECO:0000256" key="7">
    <source>
        <dbReference type="ARBA" id="ARBA00022989"/>
    </source>
</evidence>
<evidence type="ECO:0000256" key="5">
    <source>
        <dbReference type="ARBA" id="ARBA00022741"/>
    </source>
</evidence>
<dbReference type="PROSITE" id="PS50929">
    <property type="entry name" value="ABC_TM1F"/>
    <property type="match status" value="1"/>
</dbReference>
<dbReference type="AlphaFoldDB" id="A0A545VL88"/>
<dbReference type="SUPFAM" id="SSF90123">
    <property type="entry name" value="ABC transporter transmembrane region"/>
    <property type="match status" value="1"/>
</dbReference>
<dbReference type="Gene3D" id="3.40.50.300">
    <property type="entry name" value="P-loop containing nucleotide triphosphate hydrolases"/>
    <property type="match status" value="2"/>
</dbReference>
<accession>A0A545VL88</accession>
<evidence type="ECO:0000256" key="11">
    <source>
        <dbReference type="SAM" id="Phobius"/>
    </source>
</evidence>
<dbReference type="PANTHER" id="PTHR24223:SF356">
    <property type="entry name" value="ATP-BINDING CASSETTE TRANSPORTER ABC4"/>
    <property type="match status" value="1"/>
</dbReference>
<feature type="compositionally biased region" description="Acidic residues" evidence="10">
    <location>
        <begin position="687"/>
        <end position="696"/>
    </location>
</feature>
<evidence type="ECO:0000256" key="1">
    <source>
        <dbReference type="ARBA" id="ARBA00004141"/>
    </source>
</evidence>
<dbReference type="InterPro" id="IPR027417">
    <property type="entry name" value="P-loop_NTPase"/>
</dbReference>
<dbReference type="CDD" id="cd03244">
    <property type="entry name" value="ABCC_MRP_domain2"/>
    <property type="match status" value="1"/>
</dbReference>
<keyword evidence="5" id="KW-0547">Nucleotide-binding</keyword>
<evidence type="ECO:0000256" key="8">
    <source>
        <dbReference type="ARBA" id="ARBA00023136"/>
    </source>
</evidence>
<dbReference type="InterPro" id="IPR011527">
    <property type="entry name" value="ABC1_TM_dom"/>
</dbReference>
<reference evidence="14 15" key="1">
    <citation type="journal article" date="2019" name="Appl. Microbiol. Biotechnol.">
        <title>Genome sequence of Isaria javanica and comparative genome analysis insights into family S53 peptidase evolution in fungal entomopathogens.</title>
        <authorList>
            <person name="Lin R."/>
            <person name="Zhang X."/>
            <person name="Xin B."/>
            <person name="Zou M."/>
            <person name="Gao Y."/>
            <person name="Qin F."/>
            <person name="Hu Q."/>
            <person name="Xie B."/>
            <person name="Cheng X."/>
        </authorList>
    </citation>
    <scope>NUCLEOTIDE SEQUENCE [LARGE SCALE GENOMIC DNA]</scope>
    <source>
        <strain evidence="14 15">IJ1G</strain>
    </source>
</reference>
<comment type="subcellular location">
    <subcellularLocation>
        <location evidence="1">Membrane</location>
        <topology evidence="1">Multi-pass membrane protein</topology>
    </subcellularLocation>
</comment>
<dbReference type="Proteomes" id="UP000315783">
    <property type="component" value="Unassembled WGS sequence"/>
</dbReference>
<evidence type="ECO:0000256" key="6">
    <source>
        <dbReference type="ARBA" id="ARBA00022840"/>
    </source>
</evidence>
<feature type="transmembrane region" description="Helical" evidence="11">
    <location>
        <begin position="358"/>
        <end position="384"/>
    </location>
</feature>
<protein>
    <submittedName>
        <fullName evidence="14">ABC transporter</fullName>
    </submittedName>
</protein>
<keyword evidence="9" id="KW-0325">Glycoprotein</keyword>
<dbReference type="InterPro" id="IPR003439">
    <property type="entry name" value="ABC_transporter-like_ATP-bd"/>
</dbReference>
<feature type="domain" description="ABC transmembrane type-1" evidence="13">
    <location>
        <begin position="294"/>
        <end position="423"/>
    </location>
</feature>
<evidence type="ECO:0000256" key="9">
    <source>
        <dbReference type="ARBA" id="ARBA00023180"/>
    </source>
</evidence>
<feature type="domain" description="ABC transporter" evidence="12">
    <location>
        <begin position="782"/>
        <end position="1026"/>
    </location>
</feature>